<keyword evidence="2" id="KW-1185">Reference proteome</keyword>
<organism evidence="1 2">
    <name type="scientific">Cytospora mali</name>
    <name type="common">Apple Valsa canker fungus</name>
    <name type="synonym">Valsa mali</name>
    <dbReference type="NCBI Taxonomy" id="578113"/>
    <lineage>
        <taxon>Eukaryota</taxon>
        <taxon>Fungi</taxon>
        <taxon>Dikarya</taxon>
        <taxon>Ascomycota</taxon>
        <taxon>Pezizomycotina</taxon>
        <taxon>Sordariomycetes</taxon>
        <taxon>Sordariomycetidae</taxon>
        <taxon>Diaporthales</taxon>
        <taxon>Cytosporaceae</taxon>
        <taxon>Cytospora</taxon>
    </lineage>
</organism>
<dbReference type="EMBL" id="KN714799">
    <property type="protein sequence ID" value="KUI62102.1"/>
    <property type="molecule type" value="Genomic_DNA"/>
</dbReference>
<dbReference type="AlphaFoldDB" id="A0A194VDM4"/>
<evidence type="ECO:0000313" key="1">
    <source>
        <dbReference type="EMBL" id="KUI62102.1"/>
    </source>
</evidence>
<evidence type="ECO:0000313" key="2">
    <source>
        <dbReference type="Proteomes" id="UP000078576"/>
    </source>
</evidence>
<reference evidence="2" key="1">
    <citation type="submission" date="2014-12" db="EMBL/GenBank/DDBJ databases">
        <title>Genome Sequence of Valsa Canker Pathogens Uncovers a Specific Adaption of Colonization on Woody Bark.</title>
        <authorList>
            <person name="Yin Z."/>
            <person name="Liu H."/>
            <person name="Gao X."/>
            <person name="Li Z."/>
            <person name="Song N."/>
            <person name="Ke X."/>
            <person name="Dai Q."/>
            <person name="Wu Y."/>
            <person name="Sun Y."/>
            <person name="Xu J.-R."/>
            <person name="Kang Z.K."/>
            <person name="Wang L."/>
            <person name="Huang L."/>
        </authorList>
    </citation>
    <scope>NUCLEOTIDE SEQUENCE [LARGE SCALE GENOMIC DNA]</scope>
    <source>
        <strain evidence="2">SXYL134</strain>
    </source>
</reference>
<accession>A0A194VDM4</accession>
<gene>
    <name evidence="1" type="ORF">VP1G_11379</name>
</gene>
<name>A0A194VDM4_CYTMA</name>
<protein>
    <submittedName>
        <fullName evidence="1">Uncharacterized protein</fullName>
    </submittedName>
</protein>
<dbReference type="Proteomes" id="UP000078576">
    <property type="component" value="Unassembled WGS sequence"/>
</dbReference>
<sequence>MSILSCWGEVLNLAIDLLPFRIEVLPGHLAGLLLLEHLVHDRDNPVFKSAVVGVGHNQVTNAVQTFGAQVLPHGAEAPGGQVGVAQALDEVLLDAAGGGDDGGDVAVLDEVAQDAAQAGRDEVGGVAEEDGGPVARVRVAPGAHVVDDAHGLAHGRRLEAHRFIGGD</sequence>
<proteinExistence type="predicted"/>